<keyword evidence="2 7" id="KW-0560">Oxidoreductase</keyword>
<dbReference type="InterPro" id="IPR006222">
    <property type="entry name" value="GCVT_N"/>
</dbReference>
<evidence type="ECO:0000256" key="2">
    <source>
        <dbReference type="ARBA" id="ARBA00023002"/>
    </source>
</evidence>
<dbReference type="InterPro" id="IPR023753">
    <property type="entry name" value="FAD/NAD-binding_dom"/>
</dbReference>
<evidence type="ECO:0000313" key="7">
    <source>
        <dbReference type="EMBL" id="CUS46726.1"/>
    </source>
</evidence>
<feature type="domain" description="GCVT N-terminal" evidence="3">
    <location>
        <begin position="593"/>
        <end position="862"/>
    </location>
</feature>
<dbReference type="EC" id="1.5.3.1" evidence="7"/>
<dbReference type="GO" id="GO:0008115">
    <property type="term" value="F:sarcosine oxidase activity"/>
    <property type="evidence" value="ECO:0007669"/>
    <property type="project" value="UniProtKB-EC"/>
</dbReference>
<evidence type="ECO:0000256" key="1">
    <source>
        <dbReference type="ARBA" id="ARBA00008609"/>
    </source>
</evidence>
<dbReference type="GO" id="GO:0005739">
    <property type="term" value="C:mitochondrion"/>
    <property type="evidence" value="ECO:0007669"/>
    <property type="project" value="TreeGrafter"/>
</dbReference>
<dbReference type="Pfam" id="PF07992">
    <property type="entry name" value="Pyr_redox_2"/>
    <property type="match status" value="1"/>
</dbReference>
<dbReference type="InterPro" id="IPR029043">
    <property type="entry name" value="GcvT/YgfZ_C"/>
</dbReference>
<dbReference type="Gene3D" id="3.50.50.60">
    <property type="entry name" value="FAD/NAD(P)-binding domain"/>
    <property type="match status" value="2"/>
</dbReference>
<dbReference type="SUPFAM" id="SSF103025">
    <property type="entry name" value="Folate-binding domain"/>
    <property type="match status" value="1"/>
</dbReference>
<dbReference type="Pfam" id="PF17806">
    <property type="entry name" value="SO_alpha_A3"/>
    <property type="match status" value="1"/>
</dbReference>
<accession>A0A170PQ85</accession>
<dbReference type="PRINTS" id="PR00368">
    <property type="entry name" value="FADPNR"/>
</dbReference>
<feature type="domain" description="SoxA A3" evidence="6">
    <location>
        <begin position="495"/>
        <end position="577"/>
    </location>
</feature>
<dbReference type="Pfam" id="PF13510">
    <property type="entry name" value="Fer2_4"/>
    <property type="match status" value="1"/>
</dbReference>
<dbReference type="InterPro" id="IPR028896">
    <property type="entry name" value="GcvT/YgfZ/DmdA"/>
</dbReference>
<dbReference type="EMBL" id="CZQE01000389">
    <property type="protein sequence ID" value="CUS46726.1"/>
    <property type="molecule type" value="Genomic_DNA"/>
</dbReference>
<gene>
    <name evidence="7" type="ORF">MGWOODY_Smn455</name>
</gene>
<comment type="similarity">
    <text evidence="1">Belongs to the GcvT family.</text>
</comment>
<sequence length="975" mass="103562">MSGWRIPSGGLVNRSRPIAFTWAGRRYSGLAGDTLASALLANGVSIIGRSFKYHRPRGLIAAGLEEPNGIVQLEAGEHTQPNIKATQIELYDGLTAGPVNVRPSADFDLMAVNGLFKRFIPAAFYYKTFMWPRWSLFEPSIRQAAGLGIAPDAQDPDRYEHRFAFCDTLVIGSGAAGLAAAEQAADAGGRIFLVEADAELGGGLLSEPGLVEGCHAADWLAAARATLASRANVTVMARTMAFGFYDHGLIGLAERLTDHLPLAHRNGPRQRLWKVRAGRVILATGAFERPIPFVGNDRPGVMLASAAQTYAMRYGSAPGRRVVVATNNDSAYAAAFALHDRGVAIAAILDTRKQASDWAHAGAAGRSIRVMMETTPLKASGARGVRSLQAEGPNGRRRQKIACDAVLMSNGWNPAVHLHSQSGGSLSFHHGLQAFVPLKAVQESVSVGAAAGIFAIDAAVASGRAAGAGEPVMPGEAGMVGPTRHFADGDAGAASAWVDYQNDVTVADVQLAARENFRSVEHLKRYTTLGMASDQGKTSNVTGISILSDLIGKPASAVGTTKFRPPFDPVTIGGFAGRAVGDNLAPRARPAAHDRAAAAGGRFENYGNWLRAACFPRAGENEHQAIAREVLTVRKSVGLFDASPLGKIEVKGPDAAEFLQRIYANGVKTLKVGNCRYGLMLNENGIVFDDGVFARLAPGHFLVGTTSSHAGAIADMLIEWLQCEWTDLRVAVENVTTAWAVMNVAGPRARDVLHAVGTDIDLSREAFPHMAYREGTVGGVEARIERVSFTGELSYEIAVRWGHGAALWDALMAAGLPFGIAPFGIESLMAMRIEKGFLHVGSDTDGITMPQDIGFGGIVAKKADDFVGRRSTMRPDGLRTDRRQLVGLEVTDGGLALEAGAHVLPAGATAPGSSQGWVTSSVESPTLGRPVAMALVERGRERIGEAVKIWDIGRWREARIADPRFYDPSGDRLNG</sequence>
<dbReference type="InterPro" id="IPR027266">
    <property type="entry name" value="TrmE/GcvT-like"/>
</dbReference>
<evidence type="ECO:0000259" key="3">
    <source>
        <dbReference type="Pfam" id="PF01571"/>
    </source>
</evidence>
<dbReference type="Pfam" id="PF08669">
    <property type="entry name" value="GCV_T_C"/>
    <property type="match status" value="1"/>
</dbReference>
<dbReference type="InterPro" id="IPR006277">
    <property type="entry name" value="Sarcosine_oxidase_asu"/>
</dbReference>
<dbReference type="PANTHER" id="PTHR43757">
    <property type="entry name" value="AMINOMETHYLTRANSFERASE"/>
    <property type="match status" value="1"/>
</dbReference>
<dbReference type="AlphaFoldDB" id="A0A170PQ85"/>
<dbReference type="SUPFAM" id="SSF51905">
    <property type="entry name" value="FAD/NAD(P)-binding domain"/>
    <property type="match status" value="1"/>
</dbReference>
<dbReference type="InterPro" id="IPR036188">
    <property type="entry name" value="FAD/NAD-bd_sf"/>
</dbReference>
<dbReference type="Gene3D" id="3.10.20.440">
    <property type="entry name" value="2Fe-2S iron-sulphur cluster binding domain, sarcosine oxidase, alpha subunit, N-terminal domain"/>
    <property type="match status" value="1"/>
</dbReference>
<dbReference type="InterPro" id="IPR042204">
    <property type="entry name" value="2Fe-2S-bd_N"/>
</dbReference>
<evidence type="ECO:0000259" key="4">
    <source>
        <dbReference type="Pfam" id="PF07992"/>
    </source>
</evidence>
<organism evidence="7">
    <name type="scientific">hydrothermal vent metagenome</name>
    <dbReference type="NCBI Taxonomy" id="652676"/>
    <lineage>
        <taxon>unclassified sequences</taxon>
        <taxon>metagenomes</taxon>
        <taxon>ecological metagenomes</taxon>
    </lineage>
</organism>
<dbReference type="NCBIfam" id="TIGR01372">
    <property type="entry name" value="soxA"/>
    <property type="match status" value="1"/>
</dbReference>
<protein>
    <submittedName>
        <fullName evidence="7">Sarcosine oxidase alpha subunit</fullName>
        <ecNumber evidence="7">1.5.3.1</ecNumber>
    </submittedName>
</protein>
<dbReference type="InterPro" id="IPR041117">
    <property type="entry name" value="SoxA_A3"/>
</dbReference>
<dbReference type="PRINTS" id="PR00411">
    <property type="entry name" value="PNDRDTASEI"/>
</dbReference>
<dbReference type="GO" id="GO:0046653">
    <property type="term" value="P:tetrahydrofolate metabolic process"/>
    <property type="evidence" value="ECO:0007669"/>
    <property type="project" value="InterPro"/>
</dbReference>
<name>A0A170PQ85_9ZZZZ</name>
<dbReference type="PIRSF" id="PIRSF037980">
    <property type="entry name" value="SoxA"/>
    <property type="match status" value="1"/>
</dbReference>
<proteinExistence type="inferred from homology"/>
<evidence type="ECO:0000259" key="5">
    <source>
        <dbReference type="Pfam" id="PF08669"/>
    </source>
</evidence>
<dbReference type="PANTHER" id="PTHR43757:SF2">
    <property type="entry name" value="AMINOMETHYLTRANSFERASE, MITOCHONDRIAL"/>
    <property type="match status" value="1"/>
</dbReference>
<reference evidence="7" key="1">
    <citation type="submission" date="2015-10" db="EMBL/GenBank/DDBJ databases">
        <authorList>
            <person name="Gilbert D.G."/>
        </authorList>
    </citation>
    <scope>NUCLEOTIDE SEQUENCE</scope>
</reference>
<dbReference type="Gene3D" id="3.30.1360.120">
    <property type="entry name" value="Probable tRNA modification gtpase trme, domain 1"/>
    <property type="match status" value="1"/>
</dbReference>
<evidence type="ECO:0000259" key="6">
    <source>
        <dbReference type="Pfam" id="PF17806"/>
    </source>
</evidence>
<dbReference type="Pfam" id="PF01571">
    <property type="entry name" value="GCV_T"/>
    <property type="match status" value="1"/>
</dbReference>
<feature type="domain" description="Aminomethyltransferase C-terminal" evidence="5">
    <location>
        <begin position="883"/>
        <end position="967"/>
    </location>
</feature>
<dbReference type="SUPFAM" id="SSF101790">
    <property type="entry name" value="Aminomethyltransferase beta-barrel domain"/>
    <property type="match status" value="1"/>
</dbReference>
<dbReference type="InterPro" id="IPR013977">
    <property type="entry name" value="GcvT_C"/>
</dbReference>
<feature type="domain" description="FAD/NAD(P)-binding" evidence="4">
    <location>
        <begin position="167"/>
        <end position="423"/>
    </location>
</feature>